<name>A0ABW4S3A7_9RHOB</name>
<dbReference type="Proteomes" id="UP001597353">
    <property type="component" value="Unassembled WGS sequence"/>
</dbReference>
<dbReference type="RefSeq" id="WP_390260377.1">
    <property type="nucleotide sequence ID" value="NZ_JBHUGH010000005.1"/>
</dbReference>
<reference evidence="3" key="1">
    <citation type="journal article" date="2019" name="Int. J. Syst. Evol. Microbiol.">
        <title>The Global Catalogue of Microorganisms (GCM) 10K type strain sequencing project: providing services to taxonomists for standard genome sequencing and annotation.</title>
        <authorList>
            <consortium name="The Broad Institute Genomics Platform"/>
            <consortium name="The Broad Institute Genome Sequencing Center for Infectious Disease"/>
            <person name="Wu L."/>
            <person name="Ma J."/>
        </authorList>
    </citation>
    <scope>NUCLEOTIDE SEQUENCE [LARGE SCALE GENOMIC DNA]</scope>
    <source>
        <strain evidence="3">CGMCC 4.7242</strain>
    </source>
</reference>
<evidence type="ECO:0000313" key="3">
    <source>
        <dbReference type="Proteomes" id="UP001597353"/>
    </source>
</evidence>
<dbReference type="Pfam" id="PF06884">
    <property type="entry name" value="DUF1264"/>
    <property type="match status" value="1"/>
</dbReference>
<feature type="region of interest" description="Disordered" evidence="1">
    <location>
        <begin position="193"/>
        <end position="240"/>
    </location>
</feature>
<dbReference type="EMBL" id="JBHUGH010000005">
    <property type="protein sequence ID" value="MFD1912062.1"/>
    <property type="molecule type" value="Genomic_DNA"/>
</dbReference>
<dbReference type="PANTHER" id="PTHR31360:SF0">
    <property type="entry name" value="OIL BODY-ASSOCIATED PROTEIN 1B"/>
    <property type="match status" value="1"/>
</dbReference>
<accession>A0ABW4S3A7</accession>
<protein>
    <submittedName>
        <fullName evidence="2">OBAP family protein</fullName>
    </submittedName>
</protein>
<gene>
    <name evidence="2" type="ORF">ACFSGJ_07525</name>
</gene>
<evidence type="ECO:0000313" key="2">
    <source>
        <dbReference type="EMBL" id="MFD1912062.1"/>
    </source>
</evidence>
<feature type="compositionally biased region" description="Basic and acidic residues" evidence="1">
    <location>
        <begin position="195"/>
        <end position="208"/>
    </location>
</feature>
<proteinExistence type="predicted"/>
<sequence>MTKTREPKIHPPGDRKTLWRTTLETGSRALQDTSPLKDFDIYVVGFHCAKHAPKMQMEAHHYCRQVNSDVLQCAIFDGNTRDANLIGIEYIISEKLFDGLPEEEKTYWHPHNYEVLSGQLTAPNLPESAEHELVRLLINSYGKTWHTWHTGRADGLGMPGDPLPYGDARLMWSFNRDGEVDPRLKDELNSAMGIDEMKKREKRRDLARHAHPQRGVDALKSAFPGSDGRPEGVRDVDEGS</sequence>
<evidence type="ECO:0000256" key="1">
    <source>
        <dbReference type="SAM" id="MobiDB-lite"/>
    </source>
</evidence>
<dbReference type="InterPro" id="IPR010686">
    <property type="entry name" value="OBAP-like"/>
</dbReference>
<organism evidence="2 3">
    <name type="scientific">Halodurantibacterium flavum</name>
    <dbReference type="NCBI Taxonomy" id="1382802"/>
    <lineage>
        <taxon>Bacteria</taxon>
        <taxon>Pseudomonadati</taxon>
        <taxon>Pseudomonadota</taxon>
        <taxon>Alphaproteobacteria</taxon>
        <taxon>Rhodobacterales</taxon>
        <taxon>Paracoccaceae</taxon>
        <taxon>Halodurantibacterium</taxon>
    </lineage>
</organism>
<feature type="compositionally biased region" description="Basic and acidic residues" evidence="1">
    <location>
        <begin position="228"/>
        <end position="240"/>
    </location>
</feature>
<comment type="caution">
    <text evidence="2">The sequence shown here is derived from an EMBL/GenBank/DDBJ whole genome shotgun (WGS) entry which is preliminary data.</text>
</comment>
<keyword evidence="3" id="KW-1185">Reference proteome</keyword>
<dbReference type="PANTHER" id="PTHR31360">
    <property type="match status" value="1"/>
</dbReference>